<dbReference type="EMBL" id="MU001633">
    <property type="protein sequence ID" value="KAF2484966.1"/>
    <property type="molecule type" value="Genomic_DNA"/>
</dbReference>
<dbReference type="InterPro" id="IPR019004">
    <property type="entry name" value="YqeY/Aim41"/>
</dbReference>
<dbReference type="AlphaFoldDB" id="A0A6A6PYX2"/>
<dbReference type="Gene3D" id="1.10.10.410">
    <property type="match status" value="1"/>
</dbReference>
<evidence type="ECO:0000256" key="1">
    <source>
        <dbReference type="RuleBase" id="RU365099"/>
    </source>
</evidence>
<proteinExistence type="inferred from homology"/>
<evidence type="ECO:0000313" key="2">
    <source>
        <dbReference type="EMBL" id="KAF2484966.1"/>
    </source>
</evidence>
<organism evidence="2 3">
    <name type="scientific">Neohortaea acidophila</name>
    <dbReference type="NCBI Taxonomy" id="245834"/>
    <lineage>
        <taxon>Eukaryota</taxon>
        <taxon>Fungi</taxon>
        <taxon>Dikarya</taxon>
        <taxon>Ascomycota</taxon>
        <taxon>Pezizomycotina</taxon>
        <taxon>Dothideomycetes</taxon>
        <taxon>Dothideomycetidae</taxon>
        <taxon>Mycosphaerellales</taxon>
        <taxon>Teratosphaeriaceae</taxon>
        <taxon>Neohortaea</taxon>
    </lineage>
</organism>
<comment type="similarity">
    <text evidence="1">Belongs to the AIM41 family.</text>
</comment>
<dbReference type="PANTHER" id="PTHR28055:SF1">
    <property type="entry name" value="ALTERED INHERITANCE OF MITOCHONDRIA PROTEIN 41, MITOCHONDRIAL"/>
    <property type="match status" value="1"/>
</dbReference>
<dbReference type="SUPFAM" id="SSF89095">
    <property type="entry name" value="GatB/YqeY motif"/>
    <property type="match status" value="1"/>
</dbReference>
<comment type="subcellular location">
    <subcellularLocation>
        <location evidence="1">Mitochondrion</location>
    </subcellularLocation>
</comment>
<dbReference type="InterPro" id="IPR023168">
    <property type="entry name" value="GatB_Yqey_C_2"/>
</dbReference>
<evidence type="ECO:0000313" key="3">
    <source>
        <dbReference type="Proteomes" id="UP000799767"/>
    </source>
</evidence>
<dbReference type="Proteomes" id="UP000799767">
    <property type="component" value="Unassembled WGS sequence"/>
</dbReference>
<dbReference type="GO" id="GO:0016884">
    <property type="term" value="F:carbon-nitrogen ligase activity, with glutamine as amido-N-donor"/>
    <property type="evidence" value="ECO:0007669"/>
    <property type="project" value="UniProtKB-UniRule"/>
</dbReference>
<keyword evidence="1" id="KW-0496">Mitochondrion</keyword>
<dbReference type="InterPro" id="IPR042184">
    <property type="entry name" value="YqeY/Aim41_N"/>
</dbReference>
<name>A0A6A6PYX2_9PEZI</name>
<sequence>MAFSIRATGLASRNLSRLRYICPQCRGYADVSAPPPLLIKLRKDLKTAMQNKDTNRLNVLRSLIADVTNAAKTSSPIKTDMQILSLLRKRQAAAKQASEEFKAAGRQDLVEKEQGQVGVLEEYAGSVETISADDIREVVIRVVNDSKEQRPDGQANIGEVLKKLLGAGGSLDGKPVDRKEVSRIVKEVLTMS</sequence>
<dbReference type="Gene3D" id="1.10.1510.10">
    <property type="entry name" value="Uncharacterised protein YqeY/AIM41 PF09424, N-terminal domain"/>
    <property type="match status" value="1"/>
</dbReference>
<dbReference type="InterPro" id="IPR003789">
    <property type="entry name" value="Asn/Gln_tRNA_amidoTrase-B-like"/>
</dbReference>
<keyword evidence="3" id="KW-1185">Reference proteome</keyword>
<accession>A0A6A6PYX2</accession>
<reference evidence="2" key="1">
    <citation type="journal article" date="2020" name="Stud. Mycol.">
        <title>101 Dothideomycetes genomes: a test case for predicting lifestyles and emergence of pathogens.</title>
        <authorList>
            <person name="Haridas S."/>
            <person name="Albert R."/>
            <person name="Binder M."/>
            <person name="Bloem J."/>
            <person name="Labutti K."/>
            <person name="Salamov A."/>
            <person name="Andreopoulos B."/>
            <person name="Baker S."/>
            <person name="Barry K."/>
            <person name="Bills G."/>
            <person name="Bluhm B."/>
            <person name="Cannon C."/>
            <person name="Castanera R."/>
            <person name="Culley D."/>
            <person name="Daum C."/>
            <person name="Ezra D."/>
            <person name="Gonzalez J."/>
            <person name="Henrissat B."/>
            <person name="Kuo A."/>
            <person name="Liang C."/>
            <person name="Lipzen A."/>
            <person name="Lutzoni F."/>
            <person name="Magnuson J."/>
            <person name="Mondo S."/>
            <person name="Nolan M."/>
            <person name="Ohm R."/>
            <person name="Pangilinan J."/>
            <person name="Park H.-J."/>
            <person name="Ramirez L."/>
            <person name="Alfaro M."/>
            <person name="Sun H."/>
            <person name="Tritt A."/>
            <person name="Yoshinaga Y."/>
            <person name="Zwiers L.-H."/>
            <person name="Turgeon B."/>
            <person name="Goodwin S."/>
            <person name="Spatafora J."/>
            <person name="Crous P."/>
            <person name="Grigoriev I."/>
        </authorList>
    </citation>
    <scope>NUCLEOTIDE SEQUENCE</scope>
    <source>
        <strain evidence="2">CBS 113389</strain>
    </source>
</reference>
<dbReference type="OrthoDB" id="538640at2759"/>
<dbReference type="GO" id="GO:0005739">
    <property type="term" value="C:mitochondrion"/>
    <property type="evidence" value="ECO:0007669"/>
    <property type="project" value="UniProtKB-SubCell"/>
</dbReference>
<protein>
    <recommendedName>
        <fullName evidence="1">Altered inheritance of mitochondria protein 41</fullName>
    </recommendedName>
</protein>
<dbReference type="PANTHER" id="PTHR28055">
    <property type="entry name" value="ALTERED INHERITANCE OF MITOCHONDRIA PROTEIN 41, MITOCHONDRIAL"/>
    <property type="match status" value="1"/>
</dbReference>
<gene>
    <name evidence="1" type="primary">AIM41</name>
    <name evidence="2" type="ORF">BDY17DRAFT_292666</name>
</gene>
<dbReference type="Pfam" id="PF09424">
    <property type="entry name" value="YqeY"/>
    <property type="match status" value="1"/>
</dbReference>